<dbReference type="EMBL" id="KL584715">
    <property type="protein sequence ID" value="KEQ71157.1"/>
    <property type="molecule type" value="Genomic_DNA"/>
</dbReference>
<feature type="compositionally biased region" description="Low complexity" evidence="5">
    <location>
        <begin position="222"/>
        <end position="236"/>
    </location>
</feature>
<sequence>MQYAFRNGRALAVLLFVLFHLCLIASAQHENSSNKTSVPAVSSSSSSGSSSIANTSVSSTQDARNSELRQTTCRTGTVNYITHSLPQQCLNRSSPTSNSTTSLTPTVTPAPVTADSTSISSSLTPEKPHTSSTEIRQPSAIQPEAEVETDSPLDNANFLSFEEWKKQNLAKVGQSPEHVGQKSHLRQDKVVREPRPIDNALDILGEDSEIELDFGGFGRQDSLSSSTASAQPAAASEPTLRSKDAGKTCKERSNYASFDCAATVLKSNPESKSAHSVLIENKDSYMLNICSSSNKFLIVELCNDIFIDTIVLANYEFFSSIFRTFRVSVSDRYPVKADRWRELGVFEARNTRSVQAFLVEQPLIWARYLRIEFLTHYGKEYYCPVSLLRVHGTTMMEEFRHQEELARGEISDDLEESVMPDASLSPAQDPPQEPLQSSKEADKSIAVESAKPVETATESSTVLPSSGAPRESSSASRVSTSTSSEVQSPIANREHTSTITQPLTKSASKDASSNNSTTPDTNDISQTTADSNTQTSNLKNTTSTSIRVASSPTNSSSGAVISSEPIVTPQAKTSSTIADAVKNFSQQIPQDSSSKSVSVKSSISQSANSSAHIKSANASNKQSSPAPEVHQKPGTSTVSSAHANPSTQESFFKSTHKRLQMLETNATLSLQYIEEQSRILRDAFIKVEKRQIKKTESFLENLNATVFAELQDFKQQYDQLWQSTVIELDNHRDQYQREIHAVSVRLSIVADELLFQKRMAIAQMTVLMVCLSLVLFVRTGASASLDIPIIQQMVNKSQFGRGAYDSPLNSPSPDQQSPPFTNGEVRRRRGFWRGSFHSPASPRPISRGNGNISEASMEEHPRVENPDLRFQPPTPTLGVENTTDGEDGIIVAPSASSLHGEGTFVEEGIESDEEDQGEEEDFESSSASLPQETQSSPSTPSGSRDLKMQPWPAGDESGIGSDD</sequence>
<feature type="compositionally biased region" description="Low complexity" evidence="5">
    <location>
        <begin position="33"/>
        <end position="60"/>
    </location>
</feature>
<dbReference type="Proteomes" id="UP000027730">
    <property type="component" value="Unassembled WGS sequence"/>
</dbReference>
<feature type="compositionally biased region" description="Low complexity" evidence="5">
    <location>
        <begin position="464"/>
        <end position="489"/>
    </location>
</feature>
<feature type="compositionally biased region" description="Low complexity" evidence="5">
    <location>
        <begin position="93"/>
        <end position="117"/>
    </location>
</feature>
<dbReference type="PROSITE" id="PS51469">
    <property type="entry name" value="SUN"/>
    <property type="match status" value="1"/>
</dbReference>
<reference evidence="8 9" key="1">
    <citation type="journal article" date="2014" name="BMC Genomics">
        <title>Genome sequencing of four Aureobasidium pullulans varieties: biotechnological potential, stress tolerance, and description of new species.</title>
        <authorList>
            <person name="Gostin Ar C."/>
            <person name="Ohm R.A."/>
            <person name="Kogej T."/>
            <person name="Sonjak S."/>
            <person name="Turk M."/>
            <person name="Zajc J."/>
            <person name="Zalar P."/>
            <person name="Grube M."/>
            <person name="Sun H."/>
            <person name="Han J."/>
            <person name="Sharma A."/>
            <person name="Chiniquy J."/>
            <person name="Ngan C.Y."/>
            <person name="Lipzen A."/>
            <person name="Barry K."/>
            <person name="Grigoriev I.V."/>
            <person name="Gunde-Cimerman N."/>
        </authorList>
    </citation>
    <scope>NUCLEOTIDE SEQUENCE [LARGE SCALE GENOMIC DNA]</scope>
    <source>
        <strain evidence="8 9">CBS 147.97</strain>
    </source>
</reference>
<gene>
    <name evidence="8" type="ORF">M436DRAFT_84120</name>
</gene>
<feature type="region of interest" description="Disordered" evidence="5">
    <location>
        <begin position="169"/>
        <end position="193"/>
    </location>
</feature>
<dbReference type="Pfam" id="PF07738">
    <property type="entry name" value="Sad1_UNC"/>
    <property type="match status" value="1"/>
</dbReference>
<dbReference type="PANTHER" id="PTHR12953">
    <property type="entry name" value="MEMBRANE PROTEIN CH1 RELATED"/>
    <property type="match status" value="1"/>
</dbReference>
<keyword evidence="2" id="KW-0812">Transmembrane</keyword>
<dbReference type="STRING" id="1043004.A0A074WN64"/>
<feature type="region of interest" description="Disordered" evidence="5">
    <location>
        <begin position="33"/>
        <end position="71"/>
    </location>
</feature>
<proteinExistence type="predicted"/>
<feature type="compositionally biased region" description="Low complexity" evidence="5">
    <location>
        <begin position="924"/>
        <end position="943"/>
    </location>
</feature>
<keyword evidence="3" id="KW-1133">Transmembrane helix</keyword>
<dbReference type="AlphaFoldDB" id="A0A074WN64"/>
<evidence type="ECO:0000259" key="7">
    <source>
        <dbReference type="PROSITE" id="PS51469"/>
    </source>
</evidence>
<evidence type="ECO:0000256" key="3">
    <source>
        <dbReference type="ARBA" id="ARBA00022989"/>
    </source>
</evidence>
<feature type="domain" description="SUN" evidence="7">
    <location>
        <begin position="227"/>
        <end position="395"/>
    </location>
</feature>
<feature type="region of interest" description="Disordered" evidence="5">
    <location>
        <begin position="88"/>
        <end position="150"/>
    </location>
</feature>
<keyword evidence="4" id="KW-0472">Membrane</keyword>
<evidence type="ECO:0000256" key="4">
    <source>
        <dbReference type="ARBA" id="ARBA00023136"/>
    </source>
</evidence>
<accession>A0A074WN64</accession>
<dbReference type="InterPro" id="IPR045120">
    <property type="entry name" value="Suco/Slp1-like"/>
</dbReference>
<feature type="region of interest" description="Disordered" evidence="5">
    <location>
        <begin position="801"/>
        <end position="963"/>
    </location>
</feature>
<evidence type="ECO:0000256" key="6">
    <source>
        <dbReference type="SAM" id="SignalP"/>
    </source>
</evidence>
<dbReference type="GO" id="GO:0012505">
    <property type="term" value="C:endomembrane system"/>
    <property type="evidence" value="ECO:0007669"/>
    <property type="project" value="UniProtKB-SubCell"/>
</dbReference>
<evidence type="ECO:0000256" key="2">
    <source>
        <dbReference type="ARBA" id="ARBA00022692"/>
    </source>
</evidence>
<feature type="compositionally biased region" description="Polar residues" evidence="5">
    <location>
        <begin position="118"/>
        <end position="140"/>
    </location>
</feature>
<dbReference type="GO" id="GO:0034975">
    <property type="term" value="P:protein folding in endoplasmic reticulum"/>
    <property type="evidence" value="ECO:0007669"/>
    <property type="project" value="TreeGrafter"/>
</dbReference>
<dbReference type="GO" id="GO:0016020">
    <property type="term" value="C:membrane"/>
    <property type="evidence" value="ECO:0007669"/>
    <property type="project" value="InterPro"/>
</dbReference>
<keyword evidence="6" id="KW-0732">Signal</keyword>
<dbReference type="FunFam" id="2.60.120.260:FF:000082">
    <property type="entry name" value="Sad1/UNC domain protein"/>
    <property type="match status" value="1"/>
</dbReference>
<evidence type="ECO:0000313" key="8">
    <source>
        <dbReference type="EMBL" id="KEQ71157.1"/>
    </source>
</evidence>
<organism evidence="8 9">
    <name type="scientific">Aureobasidium namibiae CBS 147.97</name>
    <dbReference type="NCBI Taxonomy" id="1043004"/>
    <lineage>
        <taxon>Eukaryota</taxon>
        <taxon>Fungi</taxon>
        <taxon>Dikarya</taxon>
        <taxon>Ascomycota</taxon>
        <taxon>Pezizomycotina</taxon>
        <taxon>Dothideomycetes</taxon>
        <taxon>Dothideomycetidae</taxon>
        <taxon>Dothideales</taxon>
        <taxon>Saccotheciaceae</taxon>
        <taxon>Aureobasidium</taxon>
    </lineage>
</organism>
<feature type="region of interest" description="Disordered" evidence="5">
    <location>
        <begin position="221"/>
        <end position="247"/>
    </location>
</feature>
<feature type="compositionally biased region" description="Acidic residues" evidence="5">
    <location>
        <begin position="907"/>
        <end position="923"/>
    </location>
</feature>
<feature type="region of interest" description="Disordered" evidence="5">
    <location>
        <begin position="586"/>
        <end position="652"/>
    </location>
</feature>
<evidence type="ECO:0000256" key="1">
    <source>
        <dbReference type="ARBA" id="ARBA00004308"/>
    </source>
</evidence>
<protein>
    <recommendedName>
        <fullName evidence="7">SUN domain-containing protein</fullName>
    </recommendedName>
</protein>
<dbReference type="InterPro" id="IPR012919">
    <property type="entry name" value="SUN_dom"/>
</dbReference>
<feature type="compositionally biased region" description="Low complexity" evidence="5">
    <location>
        <begin position="592"/>
        <end position="611"/>
    </location>
</feature>
<feature type="signal peptide" evidence="6">
    <location>
        <begin position="1"/>
        <end position="27"/>
    </location>
</feature>
<dbReference type="HOGENOM" id="CLU_006633_0_1_1"/>
<feature type="compositionally biased region" description="Polar residues" evidence="5">
    <location>
        <begin position="633"/>
        <end position="652"/>
    </location>
</feature>
<comment type="subcellular location">
    <subcellularLocation>
        <location evidence="1">Endomembrane system</location>
    </subcellularLocation>
</comment>
<name>A0A074WN64_9PEZI</name>
<evidence type="ECO:0000256" key="5">
    <source>
        <dbReference type="SAM" id="MobiDB-lite"/>
    </source>
</evidence>
<evidence type="ECO:0000313" key="9">
    <source>
        <dbReference type="Proteomes" id="UP000027730"/>
    </source>
</evidence>
<feature type="chain" id="PRO_5001702615" description="SUN domain-containing protein" evidence="6">
    <location>
        <begin position="28"/>
        <end position="963"/>
    </location>
</feature>
<keyword evidence="9" id="KW-1185">Reference proteome</keyword>
<feature type="compositionally biased region" description="Low complexity" evidence="5">
    <location>
        <begin position="504"/>
        <end position="517"/>
    </location>
</feature>
<feature type="compositionally biased region" description="Polar residues" evidence="5">
    <location>
        <begin position="616"/>
        <end position="625"/>
    </location>
</feature>
<feature type="compositionally biased region" description="Polar residues" evidence="5">
    <location>
        <begin position="518"/>
        <end position="560"/>
    </location>
</feature>
<feature type="compositionally biased region" description="Polar residues" evidence="5">
    <location>
        <begin position="807"/>
        <end position="820"/>
    </location>
</feature>
<feature type="region of interest" description="Disordered" evidence="5">
    <location>
        <begin position="416"/>
        <end position="562"/>
    </location>
</feature>
<dbReference type="OrthoDB" id="266334at2759"/>
<dbReference type="GeneID" id="25417290"/>
<dbReference type="PANTHER" id="PTHR12953:SF0">
    <property type="entry name" value="SUN DOMAIN-CONTAINING OSSIFICATION FACTOR"/>
    <property type="match status" value="1"/>
</dbReference>
<dbReference type="GO" id="GO:0005737">
    <property type="term" value="C:cytoplasm"/>
    <property type="evidence" value="ECO:0007669"/>
    <property type="project" value="TreeGrafter"/>
</dbReference>
<dbReference type="RefSeq" id="XP_013425367.1">
    <property type="nucleotide sequence ID" value="XM_013569913.1"/>
</dbReference>
<feature type="compositionally biased region" description="Basic and acidic residues" evidence="5">
    <location>
        <begin position="857"/>
        <end position="867"/>
    </location>
</feature>